<feature type="transmembrane region" description="Helical" evidence="2">
    <location>
        <begin position="276"/>
        <end position="295"/>
    </location>
</feature>
<gene>
    <name evidence="4" type="ORF">H5P27_14545</name>
</gene>
<evidence type="ECO:0000256" key="1">
    <source>
        <dbReference type="SAM" id="MobiDB-lite"/>
    </source>
</evidence>
<organism evidence="4 5">
    <name type="scientific">Pelagicoccus albus</name>
    <dbReference type="NCBI Taxonomy" id="415222"/>
    <lineage>
        <taxon>Bacteria</taxon>
        <taxon>Pseudomonadati</taxon>
        <taxon>Verrucomicrobiota</taxon>
        <taxon>Opitutia</taxon>
        <taxon>Puniceicoccales</taxon>
        <taxon>Pelagicoccaceae</taxon>
        <taxon>Pelagicoccus</taxon>
    </lineage>
</organism>
<feature type="region of interest" description="Disordered" evidence="1">
    <location>
        <begin position="208"/>
        <end position="242"/>
    </location>
</feature>
<protein>
    <recommendedName>
        <fullName evidence="3">GTPase-associated protein 1 N-terminal domain-containing protein</fullName>
    </recommendedName>
</protein>
<comment type="caution">
    <text evidence="4">The sequence shown here is derived from an EMBL/GenBank/DDBJ whole genome shotgun (WGS) entry which is preliminary data.</text>
</comment>
<evidence type="ECO:0000313" key="4">
    <source>
        <dbReference type="EMBL" id="MBC2607270.1"/>
    </source>
</evidence>
<proteinExistence type="predicted"/>
<keyword evidence="2" id="KW-0472">Membrane</keyword>
<dbReference type="InterPro" id="IPR045402">
    <property type="entry name" value="GAP1-N2"/>
</dbReference>
<keyword evidence="5" id="KW-1185">Reference proteome</keyword>
<reference evidence="4 5" key="1">
    <citation type="submission" date="2020-07" db="EMBL/GenBank/DDBJ databases">
        <authorList>
            <person name="Feng X."/>
        </authorList>
    </citation>
    <scope>NUCLEOTIDE SEQUENCE [LARGE SCALE GENOMIC DNA]</scope>
    <source>
        <strain evidence="4 5">JCM23202</strain>
    </source>
</reference>
<name>A0A7X1B7V0_9BACT</name>
<keyword evidence="2" id="KW-1133">Transmembrane helix</keyword>
<evidence type="ECO:0000313" key="5">
    <source>
        <dbReference type="Proteomes" id="UP000526501"/>
    </source>
</evidence>
<evidence type="ECO:0000256" key="2">
    <source>
        <dbReference type="SAM" id="Phobius"/>
    </source>
</evidence>
<sequence length="677" mass="76486">MARDRDLPPDLISELESQSRYTQDSEGGSPLILRHRIVTLRSGTYHILSRIHESGADYSKRNNHLSHHLAFRAEDAIGLPNPAAILLNWRGWRKSWDEPPRILEAFEKFDLQDLESSWAAPQHPRPIEAAADAAGAFTKVYNLSLSEERPLVDHLRRTINSFPADQRWSYSFTSCLLPTDQPQDYVWCGRMSKLPLPYEVDTTSRHILKPSKSSTPATPVADKPEPIATPSAEAKSAPASAMLKKAPTVEIPEEFDHKRVKRPRRPIGQKEVSRSINIAIVGGGLVCIILVLFFVKSQKGSSVAKTRHAETTTHVESLQDRLEAWQSFAEAGYPIEGLPDARETAAFLAKVGEDHPTYVIQFLDSLLVKDSAEFDKGVAVPRRMIKFNGSEVTLPIVQTDYPELRRLAFLPNSLATEIDLWSGQGLLSPVSAMPNTSFSIESFQGSLQAFALNADSDYQRLADETLQVLRDYDEKRLSIVENKRFEEVLELYRVFDQPDLRSYLPFDESGLLLLDQQPSLADYLKDLISKHLARYSDPKLDPDAFLAAYAHLGGNTPESPLEVATALYQAMGKLQPTSRTAASHWKNIRIRWQYAFIRSDLMEQTILGYTLEGLEREKAALTSLRQQFTKDQFQLHVESRNRIQRIAELTEQSHYAVSEKDWIVISKQSPNFRSDLP</sequence>
<dbReference type="Proteomes" id="UP000526501">
    <property type="component" value="Unassembled WGS sequence"/>
</dbReference>
<keyword evidence="2" id="KW-0812">Transmembrane</keyword>
<dbReference type="Pfam" id="PF20013">
    <property type="entry name" value="GAP1-N2"/>
    <property type="match status" value="1"/>
</dbReference>
<feature type="domain" description="GTPase-associated protein 1 N-terminal" evidence="3">
    <location>
        <begin position="2"/>
        <end position="101"/>
    </location>
</feature>
<dbReference type="AlphaFoldDB" id="A0A7X1B7V0"/>
<evidence type="ECO:0000259" key="3">
    <source>
        <dbReference type="Pfam" id="PF20013"/>
    </source>
</evidence>
<dbReference type="EMBL" id="JACHVC010000012">
    <property type="protein sequence ID" value="MBC2607270.1"/>
    <property type="molecule type" value="Genomic_DNA"/>
</dbReference>
<feature type="compositionally biased region" description="Low complexity" evidence="1">
    <location>
        <begin position="228"/>
        <end position="241"/>
    </location>
</feature>
<accession>A0A7X1B7V0</accession>